<dbReference type="HOGENOM" id="CLU_2691463_0_0_1"/>
<evidence type="ECO:0000256" key="1">
    <source>
        <dbReference type="SAM" id="MobiDB-lite"/>
    </source>
</evidence>
<evidence type="ECO:0000313" key="5">
    <source>
        <dbReference type="Proteomes" id="UP000002051"/>
    </source>
</evidence>
<proteinExistence type="predicted"/>
<keyword evidence="3" id="KW-0238">DNA-binding</keyword>
<dbReference type="GO" id="GO:0003677">
    <property type="term" value="F:DNA binding"/>
    <property type="evidence" value="ECO:0007669"/>
    <property type="project" value="UniProtKB-KW"/>
</dbReference>
<sequence>MTGCDSSNLSRQMVITSRREEKNTEGGSLFTIAFQILTNASSTAKLTMEFVDSMNSLVSCALRRIKTRLNCKDG</sequence>
<keyword evidence="3" id="KW-0371">Homeobox</keyword>
<reference evidence="3 5" key="2">
    <citation type="journal article" date="2014" name="BMC Genomics">
        <title>An improved genome release (version Mt4.0) for the model legume Medicago truncatula.</title>
        <authorList>
            <person name="Tang H."/>
            <person name="Krishnakumar V."/>
            <person name="Bidwell S."/>
            <person name="Rosen B."/>
            <person name="Chan A."/>
            <person name="Zhou S."/>
            <person name="Gentzbittel L."/>
            <person name="Childs K.L."/>
            <person name="Yandell M."/>
            <person name="Gundlach H."/>
            <person name="Mayer K.F."/>
            <person name="Schwartz D.C."/>
            <person name="Town C.D."/>
        </authorList>
    </citation>
    <scope>GENOME REANNOTATION</scope>
    <source>
        <strain evidence="4 5">cv. Jemalong A17</strain>
    </source>
</reference>
<dbReference type="PaxDb" id="3880-AES67989"/>
<accession>G7IUR5</accession>
<protein>
    <submittedName>
        <fullName evidence="3">Homeodomain leucine zipper protein</fullName>
    </submittedName>
</protein>
<organism evidence="3 5">
    <name type="scientific">Medicago truncatula</name>
    <name type="common">Barrel medic</name>
    <name type="synonym">Medicago tribuloides</name>
    <dbReference type="NCBI Taxonomy" id="3880"/>
    <lineage>
        <taxon>Eukaryota</taxon>
        <taxon>Viridiplantae</taxon>
        <taxon>Streptophyta</taxon>
        <taxon>Embryophyta</taxon>
        <taxon>Tracheophyta</taxon>
        <taxon>Spermatophyta</taxon>
        <taxon>Magnoliopsida</taxon>
        <taxon>eudicotyledons</taxon>
        <taxon>Gunneridae</taxon>
        <taxon>Pentapetalae</taxon>
        <taxon>rosids</taxon>
        <taxon>fabids</taxon>
        <taxon>Fabales</taxon>
        <taxon>Fabaceae</taxon>
        <taxon>Papilionoideae</taxon>
        <taxon>50 kb inversion clade</taxon>
        <taxon>NPAAA clade</taxon>
        <taxon>Hologalegina</taxon>
        <taxon>IRL clade</taxon>
        <taxon>Trifolieae</taxon>
        <taxon>Medicago</taxon>
    </lineage>
</organism>
<dbReference type="STRING" id="3880.G7IUR5"/>
<dbReference type="Proteomes" id="UP000002051">
    <property type="component" value="Chromosome 2"/>
</dbReference>
<reference evidence="4" key="3">
    <citation type="submission" date="2015-04" db="UniProtKB">
        <authorList>
            <consortium name="EnsemblPlants"/>
        </authorList>
    </citation>
    <scope>IDENTIFICATION</scope>
    <source>
        <strain evidence="4">cv. Jemalong A17</strain>
    </source>
</reference>
<evidence type="ECO:0000259" key="2">
    <source>
        <dbReference type="Pfam" id="PF25797"/>
    </source>
</evidence>
<dbReference type="EMBL" id="CM001218">
    <property type="protein sequence ID" value="AES67989.1"/>
    <property type="molecule type" value="Genomic_DNA"/>
</dbReference>
<dbReference type="Pfam" id="PF25797">
    <property type="entry name" value="PDF2_C"/>
    <property type="match status" value="1"/>
</dbReference>
<feature type="compositionally biased region" description="Polar residues" evidence="1">
    <location>
        <begin position="1"/>
        <end position="15"/>
    </location>
</feature>
<evidence type="ECO:0000313" key="4">
    <source>
        <dbReference type="EnsemblPlants" id="AES67989"/>
    </source>
</evidence>
<dbReference type="OMA" id="FVDSMNS"/>
<dbReference type="InterPro" id="IPR057993">
    <property type="entry name" value="HD-Zip_IV_C"/>
</dbReference>
<dbReference type="AlphaFoldDB" id="G7IUR5"/>
<feature type="domain" description="HD-Zip IV C-terminal" evidence="2">
    <location>
        <begin position="11"/>
        <end position="71"/>
    </location>
</feature>
<name>G7IUR5_MEDTR</name>
<reference evidence="3 5" key="1">
    <citation type="journal article" date="2011" name="Nature">
        <title>The Medicago genome provides insight into the evolution of rhizobial symbioses.</title>
        <authorList>
            <person name="Young N.D."/>
            <person name="Debelle F."/>
            <person name="Oldroyd G.E."/>
            <person name="Geurts R."/>
            <person name="Cannon S.B."/>
            <person name="Udvardi M.K."/>
            <person name="Benedito V.A."/>
            <person name="Mayer K.F."/>
            <person name="Gouzy J."/>
            <person name="Schoof H."/>
            <person name="Van de Peer Y."/>
            <person name="Proost S."/>
            <person name="Cook D.R."/>
            <person name="Meyers B.C."/>
            <person name="Spannagl M."/>
            <person name="Cheung F."/>
            <person name="De Mita S."/>
            <person name="Krishnakumar V."/>
            <person name="Gundlach H."/>
            <person name="Zhou S."/>
            <person name="Mudge J."/>
            <person name="Bharti A.K."/>
            <person name="Murray J.D."/>
            <person name="Naoumkina M.A."/>
            <person name="Rosen B."/>
            <person name="Silverstein K.A."/>
            <person name="Tang H."/>
            <person name="Rombauts S."/>
            <person name="Zhao P.X."/>
            <person name="Zhou P."/>
            <person name="Barbe V."/>
            <person name="Bardou P."/>
            <person name="Bechner M."/>
            <person name="Bellec A."/>
            <person name="Berger A."/>
            <person name="Berges H."/>
            <person name="Bidwell S."/>
            <person name="Bisseling T."/>
            <person name="Choisne N."/>
            <person name="Couloux A."/>
            <person name="Denny R."/>
            <person name="Deshpande S."/>
            <person name="Dai X."/>
            <person name="Doyle J.J."/>
            <person name="Dudez A.M."/>
            <person name="Farmer A.D."/>
            <person name="Fouteau S."/>
            <person name="Franken C."/>
            <person name="Gibelin C."/>
            <person name="Gish J."/>
            <person name="Goldstein S."/>
            <person name="Gonzalez A.J."/>
            <person name="Green P.J."/>
            <person name="Hallab A."/>
            <person name="Hartog M."/>
            <person name="Hua A."/>
            <person name="Humphray S.J."/>
            <person name="Jeong D.H."/>
            <person name="Jing Y."/>
            <person name="Jocker A."/>
            <person name="Kenton S.M."/>
            <person name="Kim D.J."/>
            <person name="Klee K."/>
            <person name="Lai H."/>
            <person name="Lang C."/>
            <person name="Lin S."/>
            <person name="Macmil S.L."/>
            <person name="Magdelenat G."/>
            <person name="Matthews L."/>
            <person name="McCorrison J."/>
            <person name="Monaghan E.L."/>
            <person name="Mun J.H."/>
            <person name="Najar F.Z."/>
            <person name="Nicholson C."/>
            <person name="Noirot C."/>
            <person name="O'Bleness M."/>
            <person name="Paule C.R."/>
            <person name="Poulain J."/>
            <person name="Prion F."/>
            <person name="Qin B."/>
            <person name="Qu C."/>
            <person name="Retzel E.F."/>
            <person name="Riddle C."/>
            <person name="Sallet E."/>
            <person name="Samain S."/>
            <person name="Samson N."/>
            <person name="Sanders I."/>
            <person name="Saurat O."/>
            <person name="Scarpelli C."/>
            <person name="Schiex T."/>
            <person name="Segurens B."/>
            <person name="Severin A.J."/>
            <person name="Sherrier D.J."/>
            <person name="Shi R."/>
            <person name="Sims S."/>
            <person name="Singer S.R."/>
            <person name="Sinharoy S."/>
            <person name="Sterck L."/>
            <person name="Viollet A."/>
            <person name="Wang B.B."/>
            <person name="Wang K."/>
            <person name="Wang M."/>
            <person name="Wang X."/>
            <person name="Warfsmann J."/>
            <person name="Weissenbach J."/>
            <person name="White D.D."/>
            <person name="White J.D."/>
            <person name="Wiley G.B."/>
            <person name="Wincker P."/>
            <person name="Xing Y."/>
            <person name="Yang L."/>
            <person name="Yao Z."/>
            <person name="Ying F."/>
            <person name="Zhai J."/>
            <person name="Zhou L."/>
            <person name="Zuber A."/>
            <person name="Denarie J."/>
            <person name="Dixon R.A."/>
            <person name="May G.D."/>
            <person name="Schwartz D.C."/>
            <person name="Rogers J."/>
            <person name="Quetier F."/>
            <person name="Town C.D."/>
            <person name="Roe B.A."/>
        </authorList>
    </citation>
    <scope>NUCLEOTIDE SEQUENCE [LARGE SCALE GENOMIC DNA]</scope>
    <source>
        <strain evidence="3">A17</strain>
        <strain evidence="4 5">cv. Jemalong A17</strain>
    </source>
</reference>
<dbReference type="EnsemblPlants" id="AES67989">
    <property type="protein sequence ID" value="AES67989"/>
    <property type="gene ID" value="MTR_2g101740"/>
</dbReference>
<evidence type="ECO:0000313" key="3">
    <source>
        <dbReference type="EMBL" id="AES67989.1"/>
    </source>
</evidence>
<gene>
    <name evidence="3" type="ordered locus">MTR_2g101740</name>
</gene>
<feature type="region of interest" description="Disordered" evidence="1">
    <location>
        <begin position="1"/>
        <end position="23"/>
    </location>
</feature>
<keyword evidence="5" id="KW-1185">Reference proteome</keyword>